<evidence type="ECO:0000313" key="2">
    <source>
        <dbReference type="EMBL" id="QGW29837.1"/>
    </source>
</evidence>
<dbReference type="CDD" id="cd00038">
    <property type="entry name" value="CAP_ED"/>
    <property type="match status" value="1"/>
</dbReference>
<feature type="domain" description="Cyclic nucleotide-binding" evidence="1">
    <location>
        <begin position="11"/>
        <end position="111"/>
    </location>
</feature>
<dbReference type="KEGG" id="fls:GLV81_18460"/>
<dbReference type="InterPro" id="IPR000595">
    <property type="entry name" value="cNMP-bd_dom"/>
</dbReference>
<evidence type="ECO:0000313" key="3">
    <source>
        <dbReference type="Proteomes" id="UP000426027"/>
    </source>
</evidence>
<dbReference type="InterPro" id="IPR018490">
    <property type="entry name" value="cNMP-bd_dom_sf"/>
</dbReference>
<dbReference type="SUPFAM" id="SSF51206">
    <property type="entry name" value="cAMP-binding domain-like"/>
    <property type="match status" value="1"/>
</dbReference>
<dbReference type="EMBL" id="CP046566">
    <property type="protein sequence ID" value="QGW29837.1"/>
    <property type="molecule type" value="Genomic_DNA"/>
</dbReference>
<gene>
    <name evidence="2" type="ORF">GLV81_18460</name>
</gene>
<keyword evidence="3" id="KW-1185">Reference proteome</keyword>
<name>A0A6I6GAX6_9BACT</name>
<dbReference type="Gene3D" id="2.60.120.10">
    <property type="entry name" value="Jelly Rolls"/>
    <property type="match status" value="1"/>
</dbReference>
<dbReference type="SMART" id="SM00100">
    <property type="entry name" value="cNMP"/>
    <property type="match status" value="1"/>
</dbReference>
<dbReference type="RefSeq" id="WP_157480395.1">
    <property type="nucleotide sequence ID" value="NZ_CP046566.1"/>
</dbReference>
<dbReference type="AlphaFoldDB" id="A0A6I6GAX6"/>
<dbReference type="Proteomes" id="UP000426027">
    <property type="component" value="Chromosome"/>
</dbReference>
<proteinExistence type="predicted"/>
<dbReference type="PROSITE" id="PS50042">
    <property type="entry name" value="CNMP_BINDING_3"/>
    <property type="match status" value="1"/>
</dbReference>
<accession>A0A6I6GAX6</accession>
<dbReference type="InterPro" id="IPR014710">
    <property type="entry name" value="RmlC-like_jellyroll"/>
</dbReference>
<evidence type="ECO:0000259" key="1">
    <source>
        <dbReference type="PROSITE" id="PS50042"/>
    </source>
</evidence>
<sequence>MNNQLIQLLNSIVPLSEPLLNFLNERLETRTYESGELLLKEGQVSSFIAFVEKGIVRSYYYKDGEKITSWFMKEGDVIISVASFFSQTPSNEVIEALERVTVHAISYDDLQYAYMNYPEFNICGRVLTEKYYVMSEERLYMLRKRTSKEKYYYLLEKHHDIMQRARLGDIATFIGVNLETLSRIRSEKI</sequence>
<dbReference type="Pfam" id="PF00027">
    <property type="entry name" value="cNMP_binding"/>
    <property type="match status" value="1"/>
</dbReference>
<protein>
    <submittedName>
        <fullName evidence="2">Cyclic nucleotide-binding domain-containing protein</fullName>
    </submittedName>
</protein>
<reference evidence="2 3" key="1">
    <citation type="submission" date="2019-11" db="EMBL/GenBank/DDBJ databases">
        <authorList>
            <person name="Im W.T."/>
        </authorList>
    </citation>
    <scope>NUCLEOTIDE SEQUENCE [LARGE SCALE GENOMIC DNA]</scope>
    <source>
        <strain evidence="2 3">SB-02</strain>
    </source>
</reference>
<organism evidence="2 3">
    <name type="scientific">Phnomibacter ginsenosidimutans</name>
    <dbReference type="NCBI Taxonomy" id="2676868"/>
    <lineage>
        <taxon>Bacteria</taxon>
        <taxon>Pseudomonadati</taxon>
        <taxon>Bacteroidota</taxon>
        <taxon>Chitinophagia</taxon>
        <taxon>Chitinophagales</taxon>
        <taxon>Chitinophagaceae</taxon>
        <taxon>Phnomibacter</taxon>
    </lineage>
</organism>